<feature type="compositionally biased region" description="Basic and acidic residues" evidence="4">
    <location>
        <begin position="159"/>
        <end position="178"/>
    </location>
</feature>
<dbReference type="InterPro" id="IPR015797">
    <property type="entry name" value="NUDIX_hydrolase-like_dom_sf"/>
</dbReference>
<name>A0A4U3MJV4_9ACTN</name>
<accession>A0A4U3MJV4</accession>
<comment type="caution">
    <text evidence="6">The sequence shown here is derived from an EMBL/GenBank/DDBJ whole genome shotgun (WGS) entry which is preliminary data.</text>
</comment>
<dbReference type="SUPFAM" id="SSF55811">
    <property type="entry name" value="Nudix"/>
    <property type="match status" value="1"/>
</dbReference>
<evidence type="ECO:0000313" key="6">
    <source>
        <dbReference type="EMBL" id="TKK88754.1"/>
    </source>
</evidence>
<feature type="region of interest" description="Disordered" evidence="4">
    <location>
        <begin position="149"/>
        <end position="178"/>
    </location>
</feature>
<evidence type="ECO:0000256" key="3">
    <source>
        <dbReference type="ARBA" id="ARBA00022842"/>
    </source>
</evidence>
<dbReference type="InterPro" id="IPR000086">
    <property type="entry name" value="NUDIX_hydrolase_dom"/>
</dbReference>
<keyword evidence="7" id="KW-1185">Reference proteome</keyword>
<gene>
    <name evidence="6" type="ORF">FDA94_11720</name>
</gene>
<dbReference type="CDD" id="cd18876">
    <property type="entry name" value="NUDIX_Hydrolase"/>
    <property type="match status" value="1"/>
</dbReference>
<dbReference type="Gene3D" id="3.90.79.10">
    <property type="entry name" value="Nucleoside Triphosphate Pyrophosphohydrolase"/>
    <property type="match status" value="1"/>
</dbReference>
<dbReference type="PROSITE" id="PS51462">
    <property type="entry name" value="NUDIX"/>
    <property type="match status" value="1"/>
</dbReference>
<dbReference type="Proteomes" id="UP000308705">
    <property type="component" value="Unassembled WGS sequence"/>
</dbReference>
<evidence type="ECO:0000313" key="7">
    <source>
        <dbReference type="Proteomes" id="UP000308705"/>
    </source>
</evidence>
<dbReference type="EMBL" id="SZQA01000009">
    <property type="protein sequence ID" value="TKK88754.1"/>
    <property type="molecule type" value="Genomic_DNA"/>
</dbReference>
<dbReference type="Pfam" id="PF00293">
    <property type="entry name" value="NUDIX"/>
    <property type="match status" value="1"/>
</dbReference>
<evidence type="ECO:0000256" key="1">
    <source>
        <dbReference type="ARBA" id="ARBA00001946"/>
    </source>
</evidence>
<dbReference type="PANTHER" id="PTHR43046:SF12">
    <property type="entry name" value="GDP-MANNOSE MANNOSYL HYDROLASE"/>
    <property type="match status" value="1"/>
</dbReference>
<evidence type="ECO:0000256" key="4">
    <source>
        <dbReference type="SAM" id="MobiDB-lite"/>
    </source>
</evidence>
<comment type="cofactor">
    <cofactor evidence="1">
        <name>Mg(2+)</name>
        <dbReference type="ChEBI" id="CHEBI:18420"/>
    </cofactor>
</comment>
<feature type="domain" description="Nudix hydrolase" evidence="5">
    <location>
        <begin position="11"/>
        <end position="143"/>
    </location>
</feature>
<evidence type="ECO:0000259" key="5">
    <source>
        <dbReference type="PROSITE" id="PS51462"/>
    </source>
</evidence>
<dbReference type="GO" id="GO:0016787">
    <property type="term" value="F:hydrolase activity"/>
    <property type="evidence" value="ECO:0007669"/>
    <property type="project" value="UniProtKB-KW"/>
</dbReference>
<protein>
    <submittedName>
        <fullName evidence="6">NUDIX hydrolase</fullName>
    </submittedName>
</protein>
<organism evidence="6 7">
    <name type="scientific">Herbidospora galbida</name>
    <dbReference type="NCBI Taxonomy" id="2575442"/>
    <lineage>
        <taxon>Bacteria</taxon>
        <taxon>Bacillati</taxon>
        <taxon>Actinomycetota</taxon>
        <taxon>Actinomycetes</taxon>
        <taxon>Streptosporangiales</taxon>
        <taxon>Streptosporangiaceae</taxon>
        <taxon>Herbidospora</taxon>
    </lineage>
</organism>
<keyword evidence="2 6" id="KW-0378">Hydrolase</keyword>
<proteinExistence type="predicted"/>
<dbReference type="OrthoDB" id="4247482at2"/>
<reference evidence="6 7" key="1">
    <citation type="submission" date="2019-04" db="EMBL/GenBank/DDBJ databases">
        <title>Herbidospora sp. NEAU-GS14.nov., a novel actinomycete isolated from soil.</title>
        <authorList>
            <person name="Han L."/>
        </authorList>
    </citation>
    <scope>NUCLEOTIDE SEQUENCE [LARGE SCALE GENOMIC DNA]</scope>
    <source>
        <strain evidence="6 7">NEAU-GS14</strain>
    </source>
</reference>
<keyword evidence="3" id="KW-0460">Magnesium</keyword>
<evidence type="ECO:0000256" key="2">
    <source>
        <dbReference type="ARBA" id="ARBA00022801"/>
    </source>
</evidence>
<dbReference type="AlphaFoldDB" id="A0A4U3MJV4"/>
<sequence>MNLPAWYAALPVAISAAGVLFTDDDGRVLLVRTTYKNDWDIPGGVIEVGGGETPAAAARRELREELGLDRPVGDLLSIDVRPARPDRRPLLAFLFDGGVLNPDDVAAIRFVDEEIAEVRFVALDEIGGLTEAALARRIRATLRHPGTGLLFLSDGEPTGDDRAHGSHDRPDRPERPLR</sequence>
<dbReference type="RefSeq" id="WP_137247093.1">
    <property type="nucleotide sequence ID" value="NZ_SZQA01000009.1"/>
</dbReference>
<dbReference type="PANTHER" id="PTHR43046">
    <property type="entry name" value="GDP-MANNOSE MANNOSYL HYDROLASE"/>
    <property type="match status" value="1"/>
</dbReference>